<feature type="domain" description="WCX" evidence="2">
    <location>
        <begin position="243"/>
        <end position="320"/>
    </location>
</feature>
<dbReference type="PANTHER" id="PTHR34580">
    <property type="match status" value="1"/>
</dbReference>
<dbReference type="InterPro" id="IPR057727">
    <property type="entry name" value="WCX_dom"/>
</dbReference>
<proteinExistence type="predicted"/>
<dbReference type="InterPro" id="IPR051534">
    <property type="entry name" value="CBASS_pafABC_assoc_protein"/>
</dbReference>
<dbReference type="Pfam" id="PF13280">
    <property type="entry name" value="WYL"/>
    <property type="match status" value="1"/>
</dbReference>
<dbReference type="AlphaFoldDB" id="E6PJ12"/>
<evidence type="ECO:0000313" key="3">
    <source>
        <dbReference type="EMBL" id="CBH76454.1"/>
    </source>
</evidence>
<gene>
    <name evidence="3" type="ORF">CARN1_0934</name>
</gene>
<reference evidence="3" key="1">
    <citation type="submission" date="2009-10" db="EMBL/GenBank/DDBJ databases">
        <title>Diversity of trophic interactions inside an arsenic-rich microbial ecosystem.</title>
        <authorList>
            <person name="Bertin P.N."/>
            <person name="Heinrich-Salmeron A."/>
            <person name="Pelletier E."/>
            <person name="Goulhen-Chollet F."/>
            <person name="Arsene-Ploetze F."/>
            <person name="Gallien S."/>
            <person name="Calteau A."/>
            <person name="Vallenet D."/>
            <person name="Casiot C."/>
            <person name="Chane-Woon-Ming B."/>
            <person name="Giloteaux L."/>
            <person name="Barakat M."/>
            <person name="Bonnefoy V."/>
            <person name="Bruneel O."/>
            <person name="Chandler M."/>
            <person name="Cleiss J."/>
            <person name="Duran R."/>
            <person name="Elbaz-Poulichet F."/>
            <person name="Fonknechten N."/>
            <person name="Lauga B."/>
            <person name="Mornico D."/>
            <person name="Ortet P."/>
            <person name="Schaeffer C."/>
            <person name="Siguier P."/>
            <person name="Alexander Thil Smith A."/>
            <person name="Van Dorsselaer A."/>
            <person name="Weissenbach J."/>
            <person name="Medigue C."/>
            <person name="Le Paslier D."/>
        </authorList>
    </citation>
    <scope>NUCLEOTIDE SEQUENCE</scope>
</reference>
<dbReference type="PANTHER" id="PTHR34580:SF1">
    <property type="entry name" value="PROTEIN PAFC"/>
    <property type="match status" value="1"/>
</dbReference>
<name>E6PJ12_9ZZZZ</name>
<evidence type="ECO:0000259" key="2">
    <source>
        <dbReference type="Pfam" id="PF25583"/>
    </source>
</evidence>
<sequence>MARVDAKSVLLVRLLGALDEGRHSFDGLRERIAQDGPIPSPRSLRRYLSVLADSNFPWFYDRTRGVYRFVDGYSLRALKLDRSEIFGLVALRSLAKSLGGSVGAAVDTLARRVVASGDGPAPANAGFLDIGMPLPRAQLDERAEGVRETIAAAERDRRVVTIEYVDRYGKKSTRDIEPYGLIVGGGRYYCVGYDRMRRARRTFALDGIESARLTARTYQRPAEFDMEKWMSSSISGLMTGEAAHEVLVRFDPRIAKAAVAASSRLDREVIEGEKGAVDLRLRVADLDELLRWVLGWGGEARLVGPPSALLAMRRLLAEIARHYEGEPI</sequence>
<comment type="caution">
    <text evidence="3">The sequence shown here is derived from an EMBL/GenBank/DDBJ whole genome shotgun (WGS) entry which is preliminary data.</text>
</comment>
<dbReference type="Pfam" id="PF25583">
    <property type="entry name" value="WCX"/>
    <property type="match status" value="1"/>
</dbReference>
<organism evidence="3">
    <name type="scientific">mine drainage metagenome</name>
    <dbReference type="NCBI Taxonomy" id="410659"/>
    <lineage>
        <taxon>unclassified sequences</taxon>
        <taxon>metagenomes</taxon>
        <taxon>ecological metagenomes</taxon>
    </lineage>
</organism>
<feature type="domain" description="WYL" evidence="1">
    <location>
        <begin position="148"/>
        <end position="212"/>
    </location>
</feature>
<protein>
    <submittedName>
        <fullName evidence="3">Uncharacterized protein</fullName>
    </submittedName>
</protein>
<dbReference type="EMBL" id="CABL01000019">
    <property type="protein sequence ID" value="CBH76454.1"/>
    <property type="molecule type" value="Genomic_DNA"/>
</dbReference>
<dbReference type="InterPro" id="IPR026881">
    <property type="entry name" value="WYL_dom"/>
</dbReference>
<accession>E6PJ12</accession>
<dbReference type="PROSITE" id="PS52050">
    <property type="entry name" value="WYL"/>
    <property type="match status" value="1"/>
</dbReference>
<evidence type="ECO:0000259" key="1">
    <source>
        <dbReference type="Pfam" id="PF13280"/>
    </source>
</evidence>